<evidence type="ECO:0000313" key="1">
    <source>
        <dbReference type="EMBL" id="CAG8554704.1"/>
    </source>
</evidence>
<comment type="caution">
    <text evidence="1">The sequence shown here is derived from an EMBL/GenBank/DDBJ whole genome shotgun (WGS) entry which is preliminary data.</text>
</comment>
<accession>A0ACA9LYD6</accession>
<keyword evidence="2" id="KW-1185">Reference proteome</keyword>
<name>A0ACA9LYD6_9GLOM</name>
<dbReference type="Proteomes" id="UP000789860">
    <property type="component" value="Unassembled WGS sequence"/>
</dbReference>
<feature type="non-terminal residue" evidence="1">
    <location>
        <position position="249"/>
    </location>
</feature>
<gene>
    <name evidence="1" type="ORF">SCALOS_LOCUS5299</name>
</gene>
<protein>
    <submittedName>
        <fullName evidence="1">9321_t:CDS:1</fullName>
    </submittedName>
</protein>
<organism evidence="1 2">
    <name type="scientific">Scutellospora calospora</name>
    <dbReference type="NCBI Taxonomy" id="85575"/>
    <lineage>
        <taxon>Eukaryota</taxon>
        <taxon>Fungi</taxon>
        <taxon>Fungi incertae sedis</taxon>
        <taxon>Mucoromycota</taxon>
        <taxon>Glomeromycotina</taxon>
        <taxon>Glomeromycetes</taxon>
        <taxon>Diversisporales</taxon>
        <taxon>Gigasporaceae</taxon>
        <taxon>Scutellospora</taxon>
    </lineage>
</organism>
<dbReference type="EMBL" id="CAJVPM010008394">
    <property type="protein sequence ID" value="CAG8554704.1"/>
    <property type="molecule type" value="Genomic_DNA"/>
</dbReference>
<reference evidence="1" key="1">
    <citation type="submission" date="2021-06" db="EMBL/GenBank/DDBJ databases">
        <authorList>
            <person name="Kallberg Y."/>
            <person name="Tangrot J."/>
            <person name="Rosling A."/>
        </authorList>
    </citation>
    <scope>NUCLEOTIDE SEQUENCE</scope>
    <source>
        <strain evidence="1">AU212A</strain>
    </source>
</reference>
<sequence length="249" mass="29265">MDPQNTSLYNKNICVWAKKHFRLEEIVPGDYRVIVKATNNPVLITENMYEILCQVHSQITQHEGHKQTWKTIRERHANGILEQKLGKWKEETGHSDWSFSLRFVITAMNTSWYRSHKKTSYELVYSDKPCSNCTLVNDLFERNILNEEEIPDSIDIQSISVINFDNDISESLFQELNDASGINLPNEIYNHLLEKISSMESSQQDNSDIKQFAQYFNDQVERMTKILYQDQREGNELKLKAEHFIELIE</sequence>
<proteinExistence type="predicted"/>
<evidence type="ECO:0000313" key="2">
    <source>
        <dbReference type="Proteomes" id="UP000789860"/>
    </source>
</evidence>